<dbReference type="HOGENOM" id="CLU_3367631_0_0_9"/>
<organism evidence="1 2">
    <name type="scientific">Streptococcus gordonii (strain Challis / ATCC 35105 / BCRC 15272 / CH1 / DL1 / V288)</name>
    <dbReference type="NCBI Taxonomy" id="467705"/>
    <lineage>
        <taxon>Bacteria</taxon>
        <taxon>Bacillati</taxon>
        <taxon>Bacillota</taxon>
        <taxon>Bacilli</taxon>
        <taxon>Lactobacillales</taxon>
        <taxon>Streptococcaceae</taxon>
        <taxon>Streptococcus</taxon>
    </lineage>
</organism>
<dbReference type="EMBL" id="CP000725">
    <property type="protein sequence ID" value="ABV09339.1"/>
    <property type="molecule type" value="Genomic_DNA"/>
</dbReference>
<proteinExistence type="predicted"/>
<dbReference type="AlphaFoldDB" id="A8AWM7"/>
<protein>
    <submittedName>
        <fullName evidence="1">Uncharacterized protein</fullName>
    </submittedName>
</protein>
<gene>
    <name evidence="1" type="ordered locus">SGO_0891</name>
</gene>
<dbReference type="KEGG" id="sgo:SGO_0891"/>
<keyword evidence="2" id="KW-1185">Reference proteome</keyword>
<reference evidence="1 2" key="1">
    <citation type="journal article" date="2007" name="J. Bacteriol.">
        <title>Genome-wide transcriptional changes in Streptococcus gordonii in response to competence signaling peptide.</title>
        <authorList>
            <person name="Vickerman M.M."/>
            <person name="Iobst S."/>
            <person name="Jesionowski A.M."/>
            <person name="Gill S.R."/>
        </authorList>
    </citation>
    <scope>NUCLEOTIDE SEQUENCE [LARGE SCALE GENOMIC DNA]</scope>
    <source>
        <strain evidence="2">Challis / ATCC 35105 / BCRC 15272 / CH1 / DL1 / V288</strain>
    </source>
</reference>
<evidence type="ECO:0000313" key="2">
    <source>
        <dbReference type="Proteomes" id="UP000001131"/>
    </source>
</evidence>
<evidence type="ECO:0000313" key="1">
    <source>
        <dbReference type="EMBL" id="ABV09339.1"/>
    </source>
</evidence>
<dbReference type="STRING" id="467705.SGO_0891"/>
<dbReference type="Proteomes" id="UP000001131">
    <property type="component" value="Chromosome"/>
</dbReference>
<sequence>MIDSIFQMLVASNKKRKKKGLKMINLIFFQIILIT</sequence>
<name>A8AWM7_STRGC</name>
<accession>A8AWM7</accession>